<comment type="caution">
    <text evidence="2">The sequence shown here is derived from an EMBL/GenBank/DDBJ whole genome shotgun (WGS) entry which is preliminary data.</text>
</comment>
<dbReference type="AlphaFoldDB" id="A0AAD8I6D2"/>
<accession>A0AAD8I6D2</accession>
<proteinExistence type="predicted"/>
<organism evidence="2 3">
    <name type="scientific">Heracleum sosnowskyi</name>
    <dbReference type="NCBI Taxonomy" id="360622"/>
    <lineage>
        <taxon>Eukaryota</taxon>
        <taxon>Viridiplantae</taxon>
        <taxon>Streptophyta</taxon>
        <taxon>Embryophyta</taxon>
        <taxon>Tracheophyta</taxon>
        <taxon>Spermatophyta</taxon>
        <taxon>Magnoliopsida</taxon>
        <taxon>eudicotyledons</taxon>
        <taxon>Gunneridae</taxon>
        <taxon>Pentapetalae</taxon>
        <taxon>asterids</taxon>
        <taxon>campanulids</taxon>
        <taxon>Apiales</taxon>
        <taxon>Apiaceae</taxon>
        <taxon>Apioideae</taxon>
        <taxon>apioid superclade</taxon>
        <taxon>Tordylieae</taxon>
        <taxon>Tordyliinae</taxon>
        <taxon>Heracleum</taxon>
    </lineage>
</organism>
<evidence type="ECO:0000313" key="2">
    <source>
        <dbReference type="EMBL" id="KAK1379959.1"/>
    </source>
</evidence>
<dbReference type="PANTHER" id="PTHR24093:SF434">
    <property type="entry name" value="CALCIUM-TRANSPORTING ATPASE 13, PLASMA MEMBRANE-TYPE-RELATED"/>
    <property type="match status" value="1"/>
</dbReference>
<keyword evidence="1" id="KW-0460">Magnesium</keyword>
<dbReference type="SUPFAM" id="SSF81665">
    <property type="entry name" value="Calcium ATPase, transmembrane domain M"/>
    <property type="match status" value="1"/>
</dbReference>
<protein>
    <submittedName>
        <fullName evidence="2">Uncharacterized protein</fullName>
    </submittedName>
</protein>
<gene>
    <name evidence="2" type="ORF">POM88_026703</name>
</gene>
<dbReference type="PANTHER" id="PTHR24093">
    <property type="entry name" value="CATION TRANSPORTING ATPASE"/>
    <property type="match status" value="1"/>
</dbReference>
<name>A0AAD8I6D2_9APIA</name>
<dbReference type="Gene3D" id="1.20.1110.10">
    <property type="entry name" value="Calcium-transporting ATPase, transmembrane domain"/>
    <property type="match status" value="1"/>
</dbReference>
<dbReference type="GO" id="GO:0005886">
    <property type="term" value="C:plasma membrane"/>
    <property type="evidence" value="ECO:0007669"/>
    <property type="project" value="TreeGrafter"/>
</dbReference>
<reference evidence="2" key="1">
    <citation type="submission" date="2023-02" db="EMBL/GenBank/DDBJ databases">
        <title>Genome of toxic invasive species Heracleum sosnowskyi carries increased number of genes despite the absence of recent whole-genome duplications.</title>
        <authorList>
            <person name="Schelkunov M."/>
            <person name="Shtratnikova V."/>
            <person name="Makarenko M."/>
            <person name="Klepikova A."/>
            <person name="Omelchenko D."/>
            <person name="Novikova G."/>
            <person name="Obukhova E."/>
            <person name="Bogdanov V."/>
            <person name="Penin A."/>
            <person name="Logacheva M."/>
        </authorList>
    </citation>
    <scope>NUCLEOTIDE SEQUENCE</scope>
    <source>
        <strain evidence="2">Hsosn_3</strain>
        <tissue evidence="2">Leaf</tissue>
    </source>
</reference>
<reference evidence="2" key="2">
    <citation type="submission" date="2023-05" db="EMBL/GenBank/DDBJ databases">
        <authorList>
            <person name="Schelkunov M.I."/>
        </authorList>
    </citation>
    <scope>NUCLEOTIDE SEQUENCE</scope>
    <source>
        <strain evidence="2">Hsosn_3</strain>
        <tissue evidence="2">Leaf</tissue>
    </source>
</reference>
<dbReference type="EMBL" id="JAUIZM010000006">
    <property type="protein sequence ID" value="KAK1379959.1"/>
    <property type="molecule type" value="Genomic_DNA"/>
</dbReference>
<dbReference type="GO" id="GO:0005388">
    <property type="term" value="F:P-type calcium transporter activity"/>
    <property type="evidence" value="ECO:0007669"/>
    <property type="project" value="TreeGrafter"/>
</dbReference>
<keyword evidence="3" id="KW-1185">Reference proteome</keyword>
<dbReference type="Proteomes" id="UP001237642">
    <property type="component" value="Unassembled WGS sequence"/>
</dbReference>
<evidence type="ECO:0000313" key="3">
    <source>
        <dbReference type="Proteomes" id="UP001237642"/>
    </source>
</evidence>
<sequence>MEFPNCAPTDRKKDNFAVATVLRWGRCVYNNIEILMHSHLTGNMAAFVVNFAAAKSSGEVPLTEMQLIWVNVVMELLGKTPLTTIESPWVVITLVFRVCVTGRPTKKLLDMRPEGGTEPPTLNIIWRNLVAQTL</sequence>
<evidence type="ECO:0000256" key="1">
    <source>
        <dbReference type="ARBA" id="ARBA00022842"/>
    </source>
</evidence>
<dbReference type="InterPro" id="IPR023298">
    <property type="entry name" value="ATPase_P-typ_TM_dom_sf"/>
</dbReference>